<dbReference type="PANTHER" id="PTHR10039">
    <property type="entry name" value="AMELOGENIN"/>
    <property type="match status" value="1"/>
</dbReference>
<evidence type="ECO:0000313" key="2">
    <source>
        <dbReference type="Proteomes" id="UP000736672"/>
    </source>
</evidence>
<dbReference type="Proteomes" id="UP000736672">
    <property type="component" value="Unassembled WGS sequence"/>
</dbReference>
<dbReference type="EMBL" id="JAGTJS010000007">
    <property type="protein sequence ID" value="KAH7264627.1"/>
    <property type="molecule type" value="Genomic_DNA"/>
</dbReference>
<protein>
    <submittedName>
        <fullName evidence="1">Uncharacterized protein</fullName>
    </submittedName>
</protein>
<accession>A0A9P9KIV8</accession>
<organism evidence="1 2">
    <name type="scientific">Fusarium solani</name>
    <name type="common">Filamentous fungus</name>
    <dbReference type="NCBI Taxonomy" id="169388"/>
    <lineage>
        <taxon>Eukaryota</taxon>
        <taxon>Fungi</taxon>
        <taxon>Dikarya</taxon>
        <taxon>Ascomycota</taxon>
        <taxon>Pezizomycotina</taxon>
        <taxon>Sordariomycetes</taxon>
        <taxon>Hypocreomycetidae</taxon>
        <taxon>Hypocreales</taxon>
        <taxon>Nectriaceae</taxon>
        <taxon>Fusarium</taxon>
        <taxon>Fusarium solani species complex</taxon>
    </lineage>
</organism>
<dbReference type="AlphaFoldDB" id="A0A9P9KIV8"/>
<reference evidence="1" key="1">
    <citation type="journal article" date="2021" name="Nat. Commun.">
        <title>Genetic determinants of endophytism in the Arabidopsis root mycobiome.</title>
        <authorList>
            <person name="Mesny F."/>
            <person name="Miyauchi S."/>
            <person name="Thiergart T."/>
            <person name="Pickel B."/>
            <person name="Atanasova L."/>
            <person name="Karlsson M."/>
            <person name="Huettel B."/>
            <person name="Barry K.W."/>
            <person name="Haridas S."/>
            <person name="Chen C."/>
            <person name="Bauer D."/>
            <person name="Andreopoulos W."/>
            <person name="Pangilinan J."/>
            <person name="LaButti K."/>
            <person name="Riley R."/>
            <person name="Lipzen A."/>
            <person name="Clum A."/>
            <person name="Drula E."/>
            <person name="Henrissat B."/>
            <person name="Kohler A."/>
            <person name="Grigoriev I.V."/>
            <person name="Martin F.M."/>
            <person name="Hacquard S."/>
        </authorList>
    </citation>
    <scope>NUCLEOTIDE SEQUENCE</scope>
    <source>
        <strain evidence="1">FSSC 5 MPI-SDFR-AT-0091</strain>
    </source>
</reference>
<evidence type="ECO:0000313" key="1">
    <source>
        <dbReference type="EMBL" id="KAH7264627.1"/>
    </source>
</evidence>
<dbReference type="OrthoDB" id="5099790at2759"/>
<comment type="caution">
    <text evidence="1">The sequence shown here is derived from an EMBL/GenBank/DDBJ whole genome shotgun (WGS) entry which is preliminary data.</text>
</comment>
<keyword evidence="2" id="KW-1185">Reference proteome</keyword>
<proteinExistence type="predicted"/>
<name>A0A9P9KIV8_FUSSL</name>
<sequence>MGCSSGHSDISSYAISTMDILFDDEDLCVSDPSLVDEVKEALIKHADGMRLWAAFQLREICSKANDEEIRNAISSENLPKHLTDIFNRALNRIVSSGREEFVLKLLPWITAAARPMTLDELQESAMIEIRKSYSMPERGVNGIHRLSPWFQVVDVDKETKAVSFHVLPYGILHWWHWWHWWQVKQVQCGS</sequence>
<gene>
    <name evidence="1" type="ORF">B0J15DRAFT_547387</name>
</gene>